<dbReference type="InterPro" id="IPR053166">
    <property type="entry name" value="UPF0718_permease"/>
</dbReference>
<keyword evidence="4 7" id="KW-0812">Transmembrane</keyword>
<evidence type="ECO:0000256" key="6">
    <source>
        <dbReference type="ARBA" id="ARBA00023136"/>
    </source>
</evidence>
<feature type="transmembrane region" description="Helical" evidence="7">
    <location>
        <begin position="300"/>
        <end position="321"/>
    </location>
</feature>
<keyword evidence="3" id="KW-1003">Cell membrane</keyword>
<keyword evidence="9" id="KW-1185">Reference proteome</keyword>
<organism evidence="8 9">
    <name type="scientific">Lutibacter oricola</name>
    <dbReference type="NCBI Taxonomy" id="762486"/>
    <lineage>
        <taxon>Bacteria</taxon>
        <taxon>Pseudomonadati</taxon>
        <taxon>Bacteroidota</taxon>
        <taxon>Flavobacteriia</taxon>
        <taxon>Flavobacteriales</taxon>
        <taxon>Flavobacteriaceae</taxon>
        <taxon>Lutibacter</taxon>
    </lineage>
</organism>
<feature type="transmembrane region" description="Helical" evidence="7">
    <location>
        <begin position="202"/>
        <end position="225"/>
    </location>
</feature>
<keyword evidence="6 7" id="KW-0472">Membrane</keyword>
<reference evidence="8 9" key="1">
    <citation type="submission" date="2016-10" db="EMBL/GenBank/DDBJ databases">
        <authorList>
            <person name="de Groot N.N."/>
        </authorList>
    </citation>
    <scope>NUCLEOTIDE SEQUENCE [LARGE SCALE GENOMIC DNA]</scope>
    <source>
        <strain evidence="8 9">DSM 24956</strain>
    </source>
</reference>
<sequence>MFDWIENLATWLVFSILNLDEGSHLAEALHFFIYDTIKILLLVFVVIFFMGIVNSYFPVEKVRNYLSRKKLYGFEYLMASLFGTVTPFCSCSSVPLFIGFVKGGIPLGVTFSFLITSPLVNEVAIGLFIGLFGLKTTVIYVVSGVLLGTISGMVLQKLKLEKYLSPWVLQVLENSQKETEKFETEKTSLKERLPSIWRETKIILMGILPYVIVGIAIGGLMHGYIPEGFFEQYMGKDNWFAVPMATLLAVPMYSNASGVLPIAQVLVSKGIPLGTAIAFMMGVVALSLPEAMLLKKVMTLKLIAIFFSVVTLCIIISGYLFNIIF</sequence>
<evidence type="ECO:0000313" key="8">
    <source>
        <dbReference type="EMBL" id="SDW24445.1"/>
    </source>
</evidence>
<evidence type="ECO:0000313" key="9">
    <source>
        <dbReference type="Proteomes" id="UP000199595"/>
    </source>
</evidence>
<gene>
    <name evidence="8" type="ORF">SAMN05444411_101346</name>
</gene>
<dbReference type="GO" id="GO:0005886">
    <property type="term" value="C:plasma membrane"/>
    <property type="evidence" value="ECO:0007669"/>
    <property type="project" value="UniProtKB-SubCell"/>
</dbReference>
<feature type="transmembrane region" description="Helical" evidence="7">
    <location>
        <begin position="39"/>
        <end position="57"/>
    </location>
</feature>
<dbReference type="PANTHER" id="PTHR42775">
    <property type="entry name" value="PERMEASE RV2963-RELATED"/>
    <property type="match status" value="1"/>
</dbReference>
<proteinExistence type="inferred from homology"/>
<keyword evidence="5 7" id="KW-1133">Transmembrane helix</keyword>
<feature type="transmembrane region" description="Helical" evidence="7">
    <location>
        <begin position="270"/>
        <end position="288"/>
    </location>
</feature>
<protein>
    <recommendedName>
        <fullName evidence="10">Permease</fullName>
    </recommendedName>
</protein>
<dbReference type="InterPro" id="IPR005524">
    <property type="entry name" value="DUF318"/>
</dbReference>
<evidence type="ECO:0000256" key="4">
    <source>
        <dbReference type="ARBA" id="ARBA00022692"/>
    </source>
</evidence>
<evidence type="ECO:0008006" key="10">
    <source>
        <dbReference type="Google" id="ProtNLM"/>
    </source>
</evidence>
<evidence type="ECO:0000256" key="7">
    <source>
        <dbReference type="SAM" id="Phobius"/>
    </source>
</evidence>
<dbReference type="STRING" id="762486.SAMN05444411_101346"/>
<comment type="similarity">
    <text evidence="2">Belongs to the UPF0718 family.</text>
</comment>
<dbReference type="Pfam" id="PF03773">
    <property type="entry name" value="ArsP_1"/>
    <property type="match status" value="1"/>
</dbReference>
<dbReference type="OrthoDB" id="9777774at2"/>
<dbReference type="EMBL" id="FNNJ01000001">
    <property type="protein sequence ID" value="SDW24445.1"/>
    <property type="molecule type" value="Genomic_DNA"/>
</dbReference>
<dbReference type="PANTHER" id="PTHR42775:SF1">
    <property type="entry name" value="PERMEASE RV2963-RELATED"/>
    <property type="match status" value="1"/>
</dbReference>
<evidence type="ECO:0000256" key="3">
    <source>
        <dbReference type="ARBA" id="ARBA00022475"/>
    </source>
</evidence>
<dbReference type="AlphaFoldDB" id="A0A1H2RYS7"/>
<dbReference type="RefSeq" id="WP_090119083.1">
    <property type="nucleotide sequence ID" value="NZ_FNNJ01000001.1"/>
</dbReference>
<comment type="subcellular location">
    <subcellularLocation>
        <location evidence="1">Cell membrane</location>
        <topology evidence="1">Multi-pass membrane protein</topology>
    </subcellularLocation>
</comment>
<evidence type="ECO:0000256" key="5">
    <source>
        <dbReference type="ARBA" id="ARBA00022989"/>
    </source>
</evidence>
<feature type="transmembrane region" description="Helical" evidence="7">
    <location>
        <begin position="240"/>
        <end position="263"/>
    </location>
</feature>
<feature type="transmembrane region" description="Helical" evidence="7">
    <location>
        <begin position="77"/>
        <end position="101"/>
    </location>
</feature>
<evidence type="ECO:0000256" key="1">
    <source>
        <dbReference type="ARBA" id="ARBA00004651"/>
    </source>
</evidence>
<accession>A0A1H2RYS7</accession>
<name>A0A1H2RYS7_9FLAO</name>
<dbReference type="Proteomes" id="UP000199595">
    <property type="component" value="Unassembled WGS sequence"/>
</dbReference>
<evidence type="ECO:0000256" key="2">
    <source>
        <dbReference type="ARBA" id="ARBA00006386"/>
    </source>
</evidence>